<dbReference type="Proteomes" id="UP000800092">
    <property type="component" value="Unassembled WGS sequence"/>
</dbReference>
<reference evidence="1" key="1">
    <citation type="journal article" date="2020" name="Stud. Mycol.">
        <title>101 Dothideomycetes genomes: a test case for predicting lifestyles and emergence of pathogens.</title>
        <authorList>
            <person name="Haridas S."/>
            <person name="Albert R."/>
            <person name="Binder M."/>
            <person name="Bloem J."/>
            <person name="Labutti K."/>
            <person name="Salamov A."/>
            <person name="Andreopoulos B."/>
            <person name="Baker S."/>
            <person name="Barry K."/>
            <person name="Bills G."/>
            <person name="Bluhm B."/>
            <person name="Cannon C."/>
            <person name="Castanera R."/>
            <person name="Culley D."/>
            <person name="Daum C."/>
            <person name="Ezra D."/>
            <person name="Gonzalez J."/>
            <person name="Henrissat B."/>
            <person name="Kuo A."/>
            <person name="Liang C."/>
            <person name="Lipzen A."/>
            <person name="Lutzoni F."/>
            <person name="Magnuson J."/>
            <person name="Mondo S."/>
            <person name="Nolan M."/>
            <person name="Ohm R."/>
            <person name="Pangilinan J."/>
            <person name="Park H.-J."/>
            <person name="Ramirez L."/>
            <person name="Alfaro M."/>
            <person name="Sun H."/>
            <person name="Tritt A."/>
            <person name="Yoshinaga Y."/>
            <person name="Zwiers L.-H."/>
            <person name="Turgeon B."/>
            <person name="Goodwin S."/>
            <person name="Spatafora J."/>
            <person name="Crous P."/>
            <person name="Grigoriev I."/>
        </authorList>
    </citation>
    <scope>NUCLEOTIDE SEQUENCE</scope>
    <source>
        <strain evidence="1">Tuck. ex Michener</strain>
    </source>
</reference>
<evidence type="ECO:0000313" key="2">
    <source>
        <dbReference type="Proteomes" id="UP000800092"/>
    </source>
</evidence>
<dbReference type="EMBL" id="ML991887">
    <property type="protein sequence ID" value="KAF2228846.1"/>
    <property type="molecule type" value="Genomic_DNA"/>
</dbReference>
<evidence type="ECO:0008006" key="3">
    <source>
        <dbReference type="Google" id="ProtNLM"/>
    </source>
</evidence>
<dbReference type="AlphaFoldDB" id="A0A6A6GST7"/>
<sequence length="122" mass="13084">MASPAVLMLGIDLHATKATGGRDMSFFISAVDASAKAVTEAGYELKRLDVTPDNGTDLLQKALAEREWDTVMVGGGMRLNPAMTELFEQLLNMVHYALPGKPICFSSGPDTILEAIQRACPT</sequence>
<name>A0A6A6GST7_VIRVR</name>
<protein>
    <recommendedName>
        <fullName evidence="3">MoaB/Mog domain-containing protein</fullName>
    </recommendedName>
</protein>
<evidence type="ECO:0000313" key="1">
    <source>
        <dbReference type="EMBL" id="KAF2228846.1"/>
    </source>
</evidence>
<accession>A0A6A6GST7</accession>
<keyword evidence="2" id="KW-1185">Reference proteome</keyword>
<organism evidence="1 2">
    <name type="scientific">Viridothelium virens</name>
    <name type="common">Speckled blister lichen</name>
    <name type="synonym">Trypethelium virens</name>
    <dbReference type="NCBI Taxonomy" id="1048519"/>
    <lineage>
        <taxon>Eukaryota</taxon>
        <taxon>Fungi</taxon>
        <taxon>Dikarya</taxon>
        <taxon>Ascomycota</taxon>
        <taxon>Pezizomycotina</taxon>
        <taxon>Dothideomycetes</taxon>
        <taxon>Dothideomycetes incertae sedis</taxon>
        <taxon>Trypetheliales</taxon>
        <taxon>Trypetheliaceae</taxon>
        <taxon>Viridothelium</taxon>
    </lineage>
</organism>
<gene>
    <name evidence="1" type="ORF">EV356DRAFT_537730</name>
</gene>
<proteinExistence type="predicted"/>
<dbReference type="OrthoDB" id="9986861at2759"/>